<keyword evidence="3" id="KW-1003">Cell membrane</keyword>
<feature type="transmembrane region" description="Helical" evidence="7">
    <location>
        <begin position="313"/>
        <end position="339"/>
    </location>
</feature>
<comment type="subcellular location">
    <subcellularLocation>
        <location evidence="1">Cell membrane</location>
        <topology evidence="1">Multi-pass membrane protein</topology>
    </subcellularLocation>
</comment>
<keyword evidence="4 7" id="KW-0812">Transmembrane</keyword>
<keyword evidence="2" id="KW-0813">Transport</keyword>
<keyword evidence="6 7" id="KW-0472">Membrane</keyword>
<evidence type="ECO:0000256" key="7">
    <source>
        <dbReference type="SAM" id="Phobius"/>
    </source>
</evidence>
<accession>A0ABS6XKQ1</accession>
<dbReference type="InterPro" id="IPR020846">
    <property type="entry name" value="MFS_dom"/>
</dbReference>
<feature type="transmembrane region" description="Helical" evidence="7">
    <location>
        <begin position="21"/>
        <end position="40"/>
    </location>
</feature>
<dbReference type="PANTHER" id="PTHR23522">
    <property type="entry name" value="BLL5896 PROTEIN"/>
    <property type="match status" value="1"/>
</dbReference>
<evidence type="ECO:0000313" key="9">
    <source>
        <dbReference type="EMBL" id="MBW4330785.1"/>
    </source>
</evidence>
<evidence type="ECO:0000259" key="8">
    <source>
        <dbReference type="PROSITE" id="PS50850"/>
    </source>
</evidence>
<dbReference type="PROSITE" id="PS50850">
    <property type="entry name" value="MFS"/>
    <property type="match status" value="1"/>
</dbReference>
<feature type="transmembrane region" description="Helical" evidence="7">
    <location>
        <begin position="112"/>
        <end position="140"/>
    </location>
</feature>
<feature type="transmembrane region" description="Helical" evidence="7">
    <location>
        <begin position="351"/>
        <end position="372"/>
    </location>
</feature>
<evidence type="ECO:0000256" key="2">
    <source>
        <dbReference type="ARBA" id="ARBA00022448"/>
    </source>
</evidence>
<dbReference type="Proteomes" id="UP001197214">
    <property type="component" value="Unassembled WGS sequence"/>
</dbReference>
<organism evidence="9 10">
    <name type="scientific">Stakelama flava</name>
    <dbReference type="NCBI Taxonomy" id="2860338"/>
    <lineage>
        <taxon>Bacteria</taxon>
        <taxon>Pseudomonadati</taxon>
        <taxon>Pseudomonadota</taxon>
        <taxon>Alphaproteobacteria</taxon>
        <taxon>Sphingomonadales</taxon>
        <taxon>Sphingomonadaceae</taxon>
        <taxon>Stakelama</taxon>
    </lineage>
</organism>
<comment type="caution">
    <text evidence="9">The sequence shown here is derived from an EMBL/GenBank/DDBJ whole genome shotgun (WGS) entry which is preliminary data.</text>
</comment>
<evidence type="ECO:0000256" key="6">
    <source>
        <dbReference type="ARBA" id="ARBA00023136"/>
    </source>
</evidence>
<evidence type="ECO:0000313" key="10">
    <source>
        <dbReference type="Proteomes" id="UP001197214"/>
    </source>
</evidence>
<reference evidence="9 10" key="1">
    <citation type="submission" date="2021-07" db="EMBL/GenBank/DDBJ databases">
        <title>Stakelama flava sp. nov., a novel endophytic bacterium isolated from branch of Kandelia candel.</title>
        <authorList>
            <person name="Tuo L."/>
        </authorList>
    </citation>
    <scope>NUCLEOTIDE SEQUENCE [LARGE SCALE GENOMIC DNA]</scope>
    <source>
        <strain evidence="9 10">CBK3Z-3</strain>
    </source>
</reference>
<evidence type="ECO:0000256" key="3">
    <source>
        <dbReference type="ARBA" id="ARBA00022475"/>
    </source>
</evidence>
<dbReference type="Pfam" id="PF03825">
    <property type="entry name" value="Nuc_H_symport"/>
    <property type="match status" value="1"/>
</dbReference>
<name>A0ABS6XKQ1_9SPHN</name>
<dbReference type="InterPro" id="IPR004740">
    <property type="entry name" value="Nuc_H_symport"/>
</dbReference>
<evidence type="ECO:0000256" key="5">
    <source>
        <dbReference type="ARBA" id="ARBA00022989"/>
    </source>
</evidence>
<dbReference type="EMBL" id="JAHWZX010000005">
    <property type="protein sequence ID" value="MBW4330785.1"/>
    <property type="molecule type" value="Genomic_DNA"/>
</dbReference>
<gene>
    <name evidence="9" type="ORF">KY084_07825</name>
</gene>
<feature type="transmembrane region" description="Helical" evidence="7">
    <location>
        <begin position="225"/>
        <end position="246"/>
    </location>
</feature>
<keyword evidence="10" id="KW-1185">Reference proteome</keyword>
<feature type="transmembrane region" description="Helical" evidence="7">
    <location>
        <begin position="86"/>
        <end position="106"/>
    </location>
</feature>
<evidence type="ECO:0000256" key="4">
    <source>
        <dbReference type="ARBA" id="ARBA00022692"/>
    </source>
</evidence>
<protein>
    <submittedName>
        <fullName evidence="9">MFS transporter</fullName>
    </submittedName>
</protein>
<feature type="domain" description="Major facilitator superfamily (MFS) profile" evidence="8">
    <location>
        <begin position="177"/>
        <end position="427"/>
    </location>
</feature>
<feature type="transmembrane region" description="Helical" evidence="7">
    <location>
        <begin position="52"/>
        <end position="74"/>
    </location>
</feature>
<dbReference type="RefSeq" id="WP_219237885.1">
    <property type="nucleotide sequence ID" value="NZ_JAHWZX010000005.1"/>
</dbReference>
<proteinExistence type="predicted"/>
<keyword evidence="5 7" id="KW-1133">Transmembrane helix</keyword>
<feature type="transmembrane region" description="Helical" evidence="7">
    <location>
        <begin position="152"/>
        <end position="170"/>
    </location>
</feature>
<evidence type="ECO:0000256" key="1">
    <source>
        <dbReference type="ARBA" id="ARBA00004651"/>
    </source>
</evidence>
<feature type="transmembrane region" description="Helical" evidence="7">
    <location>
        <begin position="176"/>
        <end position="196"/>
    </location>
</feature>
<sequence>MQGPAVIGNVALKRPATGWALPVRLSAMMLLELMVFGAWLPTLGLVLASHGAASIIGNAYLLSAVAAIVSPLFMGAVGDRFIAPRNLLAILHVAGAVVIASVPTVLAAGNLYLTLALLFVYMALFQPTLGLANSIALTLLGENARLFPYVRVFGTIGWVTAGLGVGTLGFSASAGVFYFAAGAGVLLAVYALTIPYTPPPSAGAKLALGDAIGIDALVLFRDRRFAVLMICILMTAISLGFYNAYASPYLAALGIENVAGLLAIGQISEVIFIITIPFALSRIGMKWALALGMATWSVRFLLFILAGKGVLGAAIAGVALHGICADYFIVVGAMYIARLAPAHLASQAQSWLILMISGFGGAIGSVASGALYAAKVAPAEAIGGPSAWAPLWSFPVGLAILTTLVWIFLFPRNMPEQEPVEQTQTQG</sequence>
<dbReference type="PANTHER" id="PTHR23522:SF4">
    <property type="entry name" value="NUCLEOSIDE PERMEASE NUPG-RELATED"/>
    <property type="match status" value="1"/>
</dbReference>
<feature type="transmembrane region" description="Helical" evidence="7">
    <location>
        <begin position="258"/>
        <end position="280"/>
    </location>
</feature>
<feature type="transmembrane region" description="Helical" evidence="7">
    <location>
        <begin position="392"/>
        <end position="410"/>
    </location>
</feature>
<feature type="transmembrane region" description="Helical" evidence="7">
    <location>
        <begin position="287"/>
        <end position="307"/>
    </location>
</feature>